<proteinExistence type="predicted"/>
<dbReference type="Gene3D" id="2.60.120.830">
    <property type="match status" value="1"/>
</dbReference>
<gene>
    <name evidence="1" type="ORF">PACLA_8A088129</name>
</gene>
<dbReference type="OrthoDB" id="9936463at2759"/>
<evidence type="ECO:0000313" key="1">
    <source>
        <dbReference type="EMBL" id="CAB4044849.1"/>
    </source>
</evidence>
<dbReference type="EMBL" id="CACRXK020036534">
    <property type="protein sequence ID" value="CAB4044849.1"/>
    <property type="molecule type" value="Genomic_DNA"/>
</dbReference>
<feature type="non-terminal residue" evidence="1">
    <location>
        <position position="1"/>
    </location>
</feature>
<keyword evidence="2" id="KW-1185">Reference proteome</keyword>
<evidence type="ECO:0000313" key="2">
    <source>
        <dbReference type="Proteomes" id="UP001152795"/>
    </source>
</evidence>
<dbReference type="Proteomes" id="UP001152795">
    <property type="component" value="Unassembled WGS sequence"/>
</dbReference>
<protein>
    <submittedName>
        <fullName evidence="1">Uncharacterized protein</fullName>
    </submittedName>
</protein>
<reference evidence="1" key="1">
    <citation type="submission" date="2020-04" db="EMBL/GenBank/DDBJ databases">
        <authorList>
            <person name="Alioto T."/>
            <person name="Alioto T."/>
            <person name="Gomez Garrido J."/>
        </authorList>
    </citation>
    <scope>NUCLEOTIDE SEQUENCE</scope>
    <source>
        <strain evidence="1">A484AB</strain>
    </source>
</reference>
<dbReference type="AlphaFoldDB" id="A0A6S7LV22"/>
<accession>A0A6S7LV22</accession>
<comment type="caution">
    <text evidence="1">The sequence shown here is derived from an EMBL/GenBank/DDBJ whole genome shotgun (WGS) entry which is preliminary data.</text>
</comment>
<sequence>RFGCDKQLNGNEFDRCGVCAGDGSICEPRIINYTKLHSSWGFDNADTMMILKKGYSNVHAKMNGANWNTI</sequence>
<feature type="non-terminal residue" evidence="1">
    <location>
        <position position="70"/>
    </location>
</feature>
<organism evidence="1 2">
    <name type="scientific">Paramuricea clavata</name>
    <name type="common">Red gorgonian</name>
    <name type="synonym">Violescent sea-whip</name>
    <dbReference type="NCBI Taxonomy" id="317549"/>
    <lineage>
        <taxon>Eukaryota</taxon>
        <taxon>Metazoa</taxon>
        <taxon>Cnidaria</taxon>
        <taxon>Anthozoa</taxon>
        <taxon>Octocorallia</taxon>
        <taxon>Malacalcyonacea</taxon>
        <taxon>Plexauridae</taxon>
        <taxon>Paramuricea</taxon>
    </lineage>
</organism>
<name>A0A6S7LV22_PARCT</name>